<dbReference type="SUPFAM" id="SSF57783">
    <property type="entry name" value="Zinc beta-ribbon"/>
    <property type="match status" value="1"/>
</dbReference>
<dbReference type="GO" id="GO:0008270">
    <property type="term" value="F:zinc ion binding"/>
    <property type="evidence" value="ECO:0007669"/>
    <property type="project" value="InterPro"/>
</dbReference>
<dbReference type="RefSeq" id="WP_039635618.1">
    <property type="nucleotide sequence ID" value="NZ_AYSO01000020.1"/>
</dbReference>
<dbReference type="GO" id="GO:0006260">
    <property type="term" value="P:DNA replication"/>
    <property type="evidence" value="ECO:0007669"/>
    <property type="project" value="InterPro"/>
</dbReference>
<proteinExistence type="predicted"/>
<reference evidence="1 2" key="1">
    <citation type="journal article" date="2015" name="Infect. Genet. Evol.">
        <title>Genomic sequences of six botulinum neurotoxin-producing strains representing three clostridial species illustrate the mobility and diversity of botulinum neurotoxin genes.</title>
        <authorList>
            <person name="Smith T.J."/>
            <person name="Hill K.K."/>
            <person name="Xie G."/>
            <person name="Foley B.T."/>
            <person name="Williamson C.H."/>
            <person name="Foster J.T."/>
            <person name="Johnson S.L."/>
            <person name="Chertkov O."/>
            <person name="Teshima H."/>
            <person name="Gibbons H.S."/>
            <person name="Johnsky L.A."/>
            <person name="Karavis M.A."/>
            <person name="Smith L.A."/>
        </authorList>
    </citation>
    <scope>NUCLEOTIDE SEQUENCE [LARGE SCALE GENOMIC DNA]</scope>
    <source>
        <strain evidence="1 2">CDC 2741</strain>
    </source>
</reference>
<organism evidence="1 2">
    <name type="scientific">Clostridium argentinense CDC 2741</name>
    <dbReference type="NCBI Taxonomy" id="1418104"/>
    <lineage>
        <taxon>Bacteria</taxon>
        <taxon>Bacillati</taxon>
        <taxon>Bacillota</taxon>
        <taxon>Clostridia</taxon>
        <taxon>Eubacteriales</taxon>
        <taxon>Clostridiaceae</taxon>
        <taxon>Clostridium</taxon>
    </lineage>
</organism>
<protein>
    <submittedName>
        <fullName evidence="1">Putative dNA primase</fullName>
    </submittedName>
</protein>
<gene>
    <name evidence="1" type="ORF">U732_28</name>
</gene>
<dbReference type="OrthoDB" id="2665710at2"/>
<dbReference type="EMBL" id="AYSO01000020">
    <property type="protein sequence ID" value="KIE45026.1"/>
    <property type="molecule type" value="Genomic_DNA"/>
</dbReference>
<sequence>MMNIDVKNDPRLNILNIANKLGIRIIKPTAGSKKVIALCPFCNDSSGHLYLTIENGRYYNVYQCVKCGNKGSGVNLYAKMRGIDTKTAFFELINEDSDINLIKLSKQIVETQDKKEGFEPKPIHYLNKVYESFLDLLPLYEYHRKNLMNRGLFENTINSKKYRSIPDNYNLRQDICLKLIRKYGNNALEGVSGFYINRYNKWDFYSPAGMLIPSRNINREVQGFQIRFDKPKNKKKRYKNFSSAGFYKGTKCIPHVHVAWNTKEIGKRVVITEGPLKADIATQFTNITFLGLPGIGALHSELVSILKEMMPYQVDIAADMDILDKIPVQIALSNLKQRLNENSFKYTEKRWENIYLKNKDIKGVDDYLLYLYKEMLLKRKKVI</sequence>
<name>A0A0C1R3J3_9CLOT</name>
<dbReference type="Gene3D" id="3.90.580.10">
    <property type="entry name" value="Zinc finger, CHC2-type domain"/>
    <property type="match status" value="1"/>
</dbReference>
<accession>A0A0C1R3J3</accession>
<evidence type="ECO:0000313" key="1">
    <source>
        <dbReference type="EMBL" id="KIE45026.1"/>
    </source>
</evidence>
<evidence type="ECO:0000313" key="2">
    <source>
        <dbReference type="Proteomes" id="UP000031366"/>
    </source>
</evidence>
<dbReference type="GO" id="GO:0003677">
    <property type="term" value="F:DNA binding"/>
    <property type="evidence" value="ECO:0007669"/>
    <property type="project" value="InterPro"/>
</dbReference>
<dbReference type="Proteomes" id="UP000031366">
    <property type="component" value="Unassembled WGS sequence"/>
</dbReference>
<dbReference type="InterPro" id="IPR036977">
    <property type="entry name" value="DNA_primase_Znf_CHC2"/>
</dbReference>
<keyword evidence="2" id="KW-1185">Reference proteome</keyword>
<comment type="caution">
    <text evidence="1">The sequence shown here is derived from an EMBL/GenBank/DDBJ whole genome shotgun (WGS) entry which is preliminary data.</text>
</comment>
<dbReference type="AlphaFoldDB" id="A0A0C1R3J3"/>